<evidence type="ECO:0000313" key="1">
    <source>
        <dbReference type="EMBL" id="TDR33532.1"/>
    </source>
</evidence>
<keyword evidence="2" id="KW-1185">Reference proteome</keyword>
<reference evidence="1 2" key="1">
    <citation type="submission" date="2019-03" db="EMBL/GenBank/DDBJ databases">
        <title>Genomic Encyclopedia of Type Strains, Phase IV (KMG-IV): sequencing the most valuable type-strain genomes for metagenomic binning, comparative biology and taxonomic classification.</title>
        <authorList>
            <person name="Goeker M."/>
        </authorList>
    </citation>
    <scope>NUCLEOTIDE SEQUENCE [LARGE SCALE GENOMIC DNA]</scope>
    <source>
        <strain evidence="1 2">DSM 11603</strain>
    </source>
</reference>
<dbReference type="RefSeq" id="WP_035025095.1">
    <property type="nucleotide sequence ID" value="NZ_KK073881.1"/>
</dbReference>
<dbReference type="Proteomes" id="UP000294958">
    <property type="component" value="Unassembled WGS sequence"/>
</dbReference>
<dbReference type="GO" id="GO:0003700">
    <property type="term" value="F:DNA-binding transcription factor activity"/>
    <property type="evidence" value="ECO:0007669"/>
    <property type="project" value="InterPro"/>
</dbReference>
<dbReference type="Gene3D" id="1.10.1740.10">
    <property type="match status" value="1"/>
</dbReference>
<dbReference type="InterPro" id="IPR013325">
    <property type="entry name" value="RNA_pol_sigma_r2"/>
</dbReference>
<proteinExistence type="predicted"/>
<gene>
    <name evidence="1" type="ORF">DES43_12119</name>
</gene>
<protein>
    <submittedName>
        <fullName evidence="1">Sigma-70-like protein</fullName>
    </submittedName>
</protein>
<dbReference type="AlphaFoldDB" id="A0A4R6YCT6"/>
<organism evidence="1 2">
    <name type="scientific">Aquamicrobium defluvii</name>
    <dbReference type="NCBI Taxonomy" id="69279"/>
    <lineage>
        <taxon>Bacteria</taxon>
        <taxon>Pseudomonadati</taxon>
        <taxon>Pseudomonadota</taxon>
        <taxon>Alphaproteobacteria</taxon>
        <taxon>Hyphomicrobiales</taxon>
        <taxon>Phyllobacteriaceae</taxon>
        <taxon>Aquamicrobium</taxon>
    </lineage>
</organism>
<sequence>MTGRVNNWLANLFRWHHRDLLRYASRLVGDRDGGEEVVQDTRLRLAGRTAQIGYPNA</sequence>
<dbReference type="OrthoDB" id="9794372at2"/>
<accession>A0A4R6YCT6</accession>
<dbReference type="GO" id="GO:0006352">
    <property type="term" value="P:DNA-templated transcription initiation"/>
    <property type="evidence" value="ECO:0007669"/>
    <property type="project" value="InterPro"/>
</dbReference>
<name>A0A4R6YCT6_9HYPH</name>
<comment type="caution">
    <text evidence="1">The sequence shown here is derived from an EMBL/GenBank/DDBJ whole genome shotgun (WGS) entry which is preliminary data.</text>
</comment>
<dbReference type="SUPFAM" id="SSF88946">
    <property type="entry name" value="Sigma2 domain of RNA polymerase sigma factors"/>
    <property type="match status" value="1"/>
</dbReference>
<evidence type="ECO:0000313" key="2">
    <source>
        <dbReference type="Proteomes" id="UP000294958"/>
    </source>
</evidence>
<dbReference type="EMBL" id="SNZF01000021">
    <property type="protein sequence ID" value="TDR33532.1"/>
    <property type="molecule type" value="Genomic_DNA"/>
</dbReference>